<name>A0A0V0GTJ8_SOLCH</name>
<evidence type="ECO:0000313" key="1">
    <source>
        <dbReference type="EMBL" id="JAP11505.1"/>
    </source>
</evidence>
<proteinExistence type="predicted"/>
<dbReference type="EMBL" id="GEDG01031209">
    <property type="protein sequence ID" value="JAP11505.1"/>
    <property type="molecule type" value="Transcribed_RNA"/>
</dbReference>
<reference evidence="1" key="1">
    <citation type="submission" date="2015-12" db="EMBL/GenBank/DDBJ databases">
        <title>Gene expression during late stages of embryo sac development: a critical building block for successful pollen-pistil interactions.</title>
        <authorList>
            <person name="Liu Y."/>
            <person name="Joly V."/>
            <person name="Sabar M."/>
            <person name="Matton D.P."/>
        </authorList>
    </citation>
    <scope>NUCLEOTIDE SEQUENCE</scope>
</reference>
<sequence length="82" mass="8904">MCCLSSNSFSTKMPSHHPLCHYTSMIHSILTAHDILLVLDIGEGRRILLPEILAPNASAVANLEVKTHSSRFLASSSAFLIS</sequence>
<accession>A0A0V0GTJ8</accession>
<dbReference type="AlphaFoldDB" id="A0A0V0GTJ8"/>
<protein>
    <submittedName>
        <fullName evidence="1">Putative ovule protein</fullName>
    </submittedName>
</protein>
<organism evidence="1">
    <name type="scientific">Solanum chacoense</name>
    <name type="common">Chaco potato</name>
    <dbReference type="NCBI Taxonomy" id="4108"/>
    <lineage>
        <taxon>Eukaryota</taxon>
        <taxon>Viridiplantae</taxon>
        <taxon>Streptophyta</taxon>
        <taxon>Embryophyta</taxon>
        <taxon>Tracheophyta</taxon>
        <taxon>Spermatophyta</taxon>
        <taxon>Magnoliopsida</taxon>
        <taxon>eudicotyledons</taxon>
        <taxon>Gunneridae</taxon>
        <taxon>Pentapetalae</taxon>
        <taxon>asterids</taxon>
        <taxon>lamiids</taxon>
        <taxon>Solanales</taxon>
        <taxon>Solanaceae</taxon>
        <taxon>Solanoideae</taxon>
        <taxon>Solaneae</taxon>
        <taxon>Solanum</taxon>
    </lineage>
</organism>